<evidence type="ECO:0000313" key="3">
    <source>
        <dbReference type="Proteomes" id="UP000664122"/>
    </source>
</evidence>
<evidence type="ECO:0000256" key="1">
    <source>
        <dbReference type="SAM" id="Phobius"/>
    </source>
</evidence>
<protein>
    <submittedName>
        <fullName evidence="2">DUF805 domain-containing protein</fullName>
    </submittedName>
</protein>
<dbReference type="Proteomes" id="UP000664122">
    <property type="component" value="Unassembled WGS sequence"/>
</dbReference>
<dbReference type="EMBL" id="JAFMPP010000007">
    <property type="protein sequence ID" value="MBO0662990.1"/>
    <property type="molecule type" value="Genomic_DNA"/>
</dbReference>
<reference evidence="2" key="1">
    <citation type="submission" date="2021-03" db="EMBL/GenBank/DDBJ databases">
        <title>Whole genome sequence of Jiella sp. CQZ9-1.</title>
        <authorList>
            <person name="Tuo L."/>
        </authorList>
    </citation>
    <scope>NUCLEOTIDE SEQUENCE</scope>
    <source>
        <strain evidence="2">CQZ9-1</strain>
    </source>
</reference>
<keyword evidence="1" id="KW-1133">Transmembrane helix</keyword>
<accession>A0A939JUA8</accession>
<dbReference type="InterPro" id="IPR008523">
    <property type="entry name" value="DUF805"/>
</dbReference>
<dbReference type="PANTHER" id="PTHR34980">
    <property type="entry name" value="INNER MEMBRANE PROTEIN-RELATED-RELATED"/>
    <property type="match status" value="1"/>
</dbReference>
<feature type="transmembrane region" description="Helical" evidence="1">
    <location>
        <begin position="64"/>
        <end position="86"/>
    </location>
</feature>
<proteinExistence type="predicted"/>
<dbReference type="RefSeq" id="WP_207257763.1">
    <property type="nucleotide sequence ID" value="NZ_JAFMPP010000007.1"/>
</dbReference>
<evidence type="ECO:0000313" key="2">
    <source>
        <dbReference type="EMBL" id="MBO0662990.1"/>
    </source>
</evidence>
<name>A0A939JUA8_9HYPH</name>
<dbReference type="Pfam" id="PF05656">
    <property type="entry name" value="DUF805"/>
    <property type="match status" value="1"/>
</dbReference>
<dbReference type="AlphaFoldDB" id="A0A939JUA8"/>
<keyword evidence="1" id="KW-0472">Membrane</keyword>
<gene>
    <name evidence="2" type="ORF">J1C48_10410</name>
</gene>
<dbReference type="GO" id="GO:0005886">
    <property type="term" value="C:plasma membrane"/>
    <property type="evidence" value="ECO:0007669"/>
    <property type="project" value="TreeGrafter"/>
</dbReference>
<keyword evidence="3" id="KW-1185">Reference proteome</keyword>
<dbReference type="PANTHER" id="PTHR34980:SF2">
    <property type="entry name" value="INNER MEMBRANE PROTEIN YHAH-RELATED"/>
    <property type="match status" value="1"/>
</dbReference>
<organism evidence="2 3">
    <name type="scientific">Jiella flava</name>
    <dbReference type="NCBI Taxonomy" id="2816857"/>
    <lineage>
        <taxon>Bacteria</taxon>
        <taxon>Pseudomonadati</taxon>
        <taxon>Pseudomonadota</taxon>
        <taxon>Alphaproteobacteria</taxon>
        <taxon>Hyphomicrobiales</taxon>
        <taxon>Aurantimonadaceae</taxon>
        <taxon>Jiella</taxon>
    </lineage>
</organism>
<feature type="transmembrane region" description="Helical" evidence="1">
    <location>
        <begin position="21"/>
        <end position="44"/>
    </location>
</feature>
<comment type="caution">
    <text evidence="2">The sequence shown here is derived from an EMBL/GenBank/DDBJ whole genome shotgun (WGS) entry which is preliminary data.</text>
</comment>
<keyword evidence="1" id="KW-0812">Transmembrane</keyword>
<feature type="transmembrane region" description="Helical" evidence="1">
    <location>
        <begin position="98"/>
        <end position="118"/>
    </location>
</feature>
<sequence>MSVLLQPYKRYFEFSGRSRRLEYWLAQLTFLAGIFLFTTIDNIAGLGGSNRTTTDTTNGLRFSVHANGGLLTALWFLFTITPMIAITVRRLHDTNRSGFWMFISLIPIIGSIWFLVLMCLNGTVGNNRFGQDPKDRLGPGAEAVFE</sequence>